<dbReference type="EMBL" id="JBCGDO010000003">
    <property type="protein sequence ID" value="MEM0541711.1"/>
    <property type="molecule type" value="Genomic_DNA"/>
</dbReference>
<dbReference type="PANTHER" id="PTHR32060:SF30">
    <property type="entry name" value="CARBOXY-TERMINAL PROCESSING PROTEASE CTPA"/>
    <property type="match status" value="1"/>
</dbReference>
<dbReference type="InterPro" id="IPR001478">
    <property type="entry name" value="PDZ"/>
</dbReference>
<evidence type="ECO:0000313" key="2">
    <source>
        <dbReference type="EMBL" id="MEM0541711.1"/>
    </source>
</evidence>
<evidence type="ECO:0000313" key="3">
    <source>
        <dbReference type="Proteomes" id="UP001460072"/>
    </source>
</evidence>
<gene>
    <name evidence="2" type="ORF">WFZ85_03725</name>
</gene>
<dbReference type="Gene3D" id="3.90.226.10">
    <property type="entry name" value="2-enoyl-CoA Hydratase, Chain A, domain 1"/>
    <property type="match status" value="1"/>
</dbReference>
<dbReference type="SUPFAM" id="SSF50156">
    <property type="entry name" value="PDZ domain-like"/>
    <property type="match status" value="1"/>
</dbReference>
<dbReference type="Pfam" id="PF03572">
    <property type="entry name" value="Peptidase_S41"/>
    <property type="match status" value="1"/>
</dbReference>
<dbReference type="Proteomes" id="UP001460072">
    <property type="component" value="Unassembled WGS sequence"/>
</dbReference>
<dbReference type="InterPro" id="IPR029045">
    <property type="entry name" value="ClpP/crotonase-like_dom_sf"/>
</dbReference>
<sequence>MKKIILLFFLIIYSHGFSQVTISEVEKNKQFGLVWGLLKYHHPEISNGKYDWDLEYVNTSSSLDTIKNQDGMNAFLFRFISKFKTDKLKTKKLTTERLFVKNVDYDWIDETVFGKQLTKTLLEIKENSNKNNYYASTNKLAKMLSFDNEKGYQDFNYANKNHRLLLLYSFWNAIQYWNVNKYLMDHNWVSILHPMTELFINCNTKLEFEIAKSKLIAKLDDSHSYHLSDIVFDTLFKNKPYFSVKTISDSLLVTSIFNKSLAKKDGLELGDIITKVNTTDISTAIHEKIAPILSVSNKSFLNKWCNWLFYSQSDSINVAINKKNGSGKNQYIHLYEKYEVENPTYLWTERNDKWTLIKPDIAYINLDEITQKELKAVFKQIANNTKGLILDLRKNTKNIRESDLSDFLYPKNKEFIKVLFPMENYPSYGEYDGEAPLKLISNPFHSGKNNPDYYKGKVILLVNRRTQSKGEYIGMAIQQSPNCVTIGEQTAGSVMNIVSYRMPDKTEVYFTGLGGFYPNGDEVQRKGLKIDYNIKESTKNYDPELYIKEAIKIIEN</sequence>
<feature type="domain" description="Tail specific protease" evidence="1">
    <location>
        <begin position="327"/>
        <end position="535"/>
    </location>
</feature>
<evidence type="ECO:0000259" key="1">
    <source>
        <dbReference type="SMART" id="SM00245"/>
    </source>
</evidence>
<dbReference type="Pfam" id="PF00595">
    <property type="entry name" value="PDZ"/>
    <property type="match status" value="1"/>
</dbReference>
<proteinExistence type="predicted"/>
<reference evidence="2 3" key="1">
    <citation type="submission" date="2024-03" db="EMBL/GenBank/DDBJ databases">
        <title>Two novel species of the genus Flavobacterium exhibiting potentially degradation of complex polysaccharides.</title>
        <authorList>
            <person name="Lian X."/>
        </authorList>
    </citation>
    <scope>NUCLEOTIDE SEQUENCE [LARGE SCALE GENOMIC DNA]</scope>
    <source>
        <strain evidence="3">j3</strain>
    </source>
</reference>
<accession>A0ABU9N1V7</accession>
<dbReference type="SUPFAM" id="SSF52096">
    <property type="entry name" value="ClpP/crotonase"/>
    <property type="match status" value="1"/>
</dbReference>
<dbReference type="RefSeq" id="WP_342694942.1">
    <property type="nucleotide sequence ID" value="NZ_JBCGDO010000003.1"/>
</dbReference>
<dbReference type="InterPro" id="IPR036034">
    <property type="entry name" value="PDZ_sf"/>
</dbReference>
<dbReference type="InterPro" id="IPR005151">
    <property type="entry name" value="Tail-specific_protease"/>
</dbReference>
<dbReference type="Gene3D" id="2.30.42.10">
    <property type="match status" value="1"/>
</dbReference>
<comment type="caution">
    <text evidence="2">The sequence shown here is derived from an EMBL/GenBank/DDBJ whole genome shotgun (WGS) entry which is preliminary data.</text>
</comment>
<dbReference type="SMART" id="SM00245">
    <property type="entry name" value="TSPc"/>
    <property type="match status" value="1"/>
</dbReference>
<dbReference type="PANTHER" id="PTHR32060">
    <property type="entry name" value="TAIL-SPECIFIC PROTEASE"/>
    <property type="match status" value="1"/>
</dbReference>
<name>A0ABU9N1V7_9FLAO</name>
<protein>
    <submittedName>
        <fullName evidence="2">S41 family peptidase</fullName>
    </submittedName>
</protein>
<keyword evidence="3" id="KW-1185">Reference proteome</keyword>
<organism evidence="2 3">
    <name type="scientific">Flavobacterium aureirubrum</name>
    <dbReference type="NCBI Taxonomy" id="3133147"/>
    <lineage>
        <taxon>Bacteria</taxon>
        <taxon>Pseudomonadati</taxon>
        <taxon>Bacteroidota</taxon>
        <taxon>Flavobacteriia</taxon>
        <taxon>Flavobacteriales</taxon>
        <taxon>Flavobacteriaceae</taxon>
        <taxon>Flavobacterium</taxon>
    </lineage>
</organism>